<feature type="coiled-coil region" evidence="1">
    <location>
        <begin position="33"/>
        <end position="94"/>
    </location>
</feature>
<dbReference type="Proteomes" id="UP001158066">
    <property type="component" value="Unassembled WGS sequence"/>
</dbReference>
<gene>
    <name evidence="3" type="ORF">SAMN06296020_11180</name>
</gene>
<dbReference type="AlphaFoldDB" id="A0AA45WXG4"/>
<evidence type="ECO:0000256" key="2">
    <source>
        <dbReference type="SAM" id="Phobius"/>
    </source>
</evidence>
<proteinExistence type="predicted"/>
<keyword evidence="2" id="KW-1133">Transmembrane helix</keyword>
<dbReference type="RefSeq" id="WP_283409995.1">
    <property type="nucleotide sequence ID" value="NZ_FXUF01000011.1"/>
</dbReference>
<keyword evidence="1" id="KW-0175">Coiled coil</keyword>
<reference evidence="3" key="1">
    <citation type="submission" date="2017-05" db="EMBL/GenBank/DDBJ databases">
        <authorList>
            <person name="Varghese N."/>
            <person name="Submissions S."/>
        </authorList>
    </citation>
    <scope>NUCLEOTIDE SEQUENCE</scope>
    <source>
        <strain evidence="3">Su22</strain>
    </source>
</reference>
<feature type="transmembrane region" description="Helical" evidence="2">
    <location>
        <begin position="150"/>
        <end position="170"/>
    </location>
</feature>
<evidence type="ECO:0000256" key="1">
    <source>
        <dbReference type="SAM" id="Coils"/>
    </source>
</evidence>
<protein>
    <submittedName>
        <fullName evidence="3">Uncharacterized protein</fullName>
    </submittedName>
</protein>
<keyword evidence="2" id="KW-0812">Transmembrane</keyword>
<accession>A0AA45WXG4</accession>
<name>A0AA45WXG4_9CLOT</name>
<evidence type="ECO:0000313" key="3">
    <source>
        <dbReference type="EMBL" id="SMP63980.1"/>
    </source>
</evidence>
<keyword evidence="2" id="KW-0472">Membrane</keyword>
<organism evidence="3 4">
    <name type="scientific">Anoxynatronum buryatiense</name>
    <dbReference type="NCBI Taxonomy" id="489973"/>
    <lineage>
        <taxon>Bacteria</taxon>
        <taxon>Bacillati</taxon>
        <taxon>Bacillota</taxon>
        <taxon>Clostridia</taxon>
        <taxon>Eubacteriales</taxon>
        <taxon>Clostridiaceae</taxon>
        <taxon>Anoxynatronum</taxon>
    </lineage>
</organism>
<feature type="coiled-coil region" evidence="1">
    <location>
        <begin position="243"/>
        <end position="315"/>
    </location>
</feature>
<evidence type="ECO:0000313" key="4">
    <source>
        <dbReference type="Proteomes" id="UP001158066"/>
    </source>
</evidence>
<dbReference type="EMBL" id="FXUF01000011">
    <property type="protein sequence ID" value="SMP63980.1"/>
    <property type="molecule type" value="Genomic_DNA"/>
</dbReference>
<keyword evidence="4" id="KW-1185">Reference proteome</keyword>
<feature type="transmembrane region" description="Helical" evidence="2">
    <location>
        <begin position="176"/>
        <end position="197"/>
    </location>
</feature>
<sequence length="366" mass="41916">MEKAILLGGIQEIGIIKGNVAELNNCIEQKRILETKEKQVEKSISQKENAIEDEIKKVTRQRKTQLEATFDEQIDSVNAKLKNVESSKEKAKKKAIMKRVDMETADFRSEDEELHLAGKSVFKQEKIPFLYNNRLFFALYFPSGIGDAGIILLTLALAFFAIPFGLYYAFFEGMGMLYLALSYVCVILVFGGIYLAVGKTKYKHLEALNRVRAMRRSIQESKKRQRKIKRQIMKDKDESHYELGEFDQEIGQYTQAVNELMEQKIKALRDFDNVTAEEIKKQIIAANEEALQSLKAEYREVYDQGKENLEKLNRLSVKISTEYEVIIGREFLTLPKLELMEEAINAGNASNIAEAMTFITSTSQTE</sequence>
<comment type="caution">
    <text evidence="3">The sequence shown here is derived from an EMBL/GenBank/DDBJ whole genome shotgun (WGS) entry which is preliminary data.</text>
</comment>